<comment type="caution">
    <text evidence="1">The sequence shown here is derived from an EMBL/GenBank/DDBJ whole genome shotgun (WGS) entry which is preliminary data.</text>
</comment>
<proteinExistence type="predicted"/>
<dbReference type="DNASU" id="5308773"/>
<evidence type="ECO:0000313" key="1">
    <source>
        <dbReference type="EMBL" id="RHD75584.1"/>
    </source>
</evidence>
<dbReference type="InterPro" id="IPR032719">
    <property type="entry name" value="WbsX"/>
</dbReference>
<dbReference type="Proteomes" id="UP000284660">
    <property type="component" value="Unassembled WGS sequence"/>
</dbReference>
<dbReference type="AlphaFoldDB" id="A0A3R6BI56"/>
<dbReference type="OMA" id="GHYQPRE"/>
<dbReference type="RefSeq" id="WP_012056101.1">
    <property type="nucleotide sequence ID" value="NZ_CP054012.1"/>
</dbReference>
<dbReference type="Gene3D" id="3.20.20.80">
    <property type="entry name" value="Glycosidases"/>
    <property type="match status" value="1"/>
</dbReference>
<dbReference type="EMBL" id="QSJN01000004">
    <property type="protein sequence ID" value="RHD75584.1"/>
    <property type="molecule type" value="Genomic_DNA"/>
</dbReference>
<dbReference type="PANTHER" id="PTHR41244:SF1">
    <property type="entry name" value="GLYCOSYLTRANSFERASE"/>
    <property type="match status" value="1"/>
</dbReference>
<accession>A0A3R6BI56</accession>
<name>A0A3R6BI56_PARDI</name>
<dbReference type="Pfam" id="PF14307">
    <property type="entry name" value="Glyco_tran_WbsX"/>
    <property type="match status" value="1"/>
</dbReference>
<sequence length="370" mass="43823">MSSKVKVIAFYLPQFHPIPENDEWWGKGFTEWTSVGRAKKYYRGHYQPRVPADLGYYDLRLPQVRQQQADLAKEAGISAFCYWHYWFGNGKQLLENPLQEVVKLGEPDFPFCLGWANHTWLNKSWNREKQTVIPKPLILQEYPGKKDVDCHFYTMLPMFRDQRYFRIHGKLLFLIYAPLDIPNFKYFKMRWNELASQNDLPGFYFIANSEDISNIKNPIIREFEAVSLCRLYSAWNIEGKKVNNIVIRITRNISRILGYSLNKISYKKAIEKIDTPYYEEDRVYPNIIPGWDNSPRRGPGAFIFHKATPALFKKHVKMILNRIKDKPDEDKVIFLKSWNEWAEGNYMEPDLKWGKGYIRALREALEEDAK</sequence>
<evidence type="ECO:0000313" key="2">
    <source>
        <dbReference type="Proteomes" id="UP000284660"/>
    </source>
</evidence>
<dbReference type="CDD" id="cd11579">
    <property type="entry name" value="Glyco_tran_WbsX"/>
    <property type="match status" value="1"/>
</dbReference>
<reference evidence="1 2" key="1">
    <citation type="submission" date="2018-08" db="EMBL/GenBank/DDBJ databases">
        <title>A genome reference for cultivated species of the human gut microbiota.</title>
        <authorList>
            <person name="Zou Y."/>
            <person name="Xue W."/>
            <person name="Luo G."/>
        </authorList>
    </citation>
    <scope>NUCLEOTIDE SEQUENCE [LARGE SCALE GENOMIC DNA]</scope>
    <source>
        <strain evidence="1 2">AM30-4</strain>
    </source>
</reference>
<gene>
    <name evidence="1" type="ORF">DW782_07875</name>
</gene>
<dbReference type="PANTHER" id="PTHR41244">
    <property type="entry name" value="RHAMNAN SYNTHESIS F"/>
    <property type="match status" value="1"/>
</dbReference>
<organism evidence="1 2">
    <name type="scientific">Parabacteroides distasonis</name>
    <dbReference type="NCBI Taxonomy" id="823"/>
    <lineage>
        <taxon>Bacteria</taxon>
        <taxon>Pseudomonadati</taxon>
        <taxon>Bacteroidota</taxon>
        <taxon>Bacteroidia</taxon>
        <taxon>Bacteroidales</taxon>
        <taxon>Tannerellaceae</taxon>
        <taxon>Parabacteroides</taxon>
    </lineage>
</organism>
<protein>
    <submittedName>
        <fullName evidence="1">Lipopolysaccharide biosynthesis protein</fullName>
    </submittedName>
</protein>